<dbReference type="NCBIfam" id="TIGR01784">
    <property type="entry name" value="T_den_put_tspse"/>
    <property type="match status" value="1"/>
</dbReference>
<dbReference type="PANTHER" id="PTHR34613">
    <property type="entry name" value="SLL0800 PROTEIN"/>
    <property type="match status" value="1"/>
</dbReference>
<dbReference type="Proteomes" id="UP000000852">
    <property type="component" value="Chromosome"/>
</dbReference>
<dbReference type="AlphaFoldDB" id="C6XV88"/>
<dbReference type="InterPro" id="IPR010106">
    <property type="entry name" value="RpnA"/>
</dbReference>
<dbReference type="OrthoDB" id="714214at2"/>
<dbReference type="STRING" id="485917.Phep_1744"/>
<dbReference type="PANTHER" id="PTHR34613:SF1">
    <property type="entry name" value="SLL6017 PROTEIN"/>
    <property type="match status" value="1"/>
</dbReference>
<evidence type="ECO:0008006" key="3">
    <source>
        <dbReference type="Google" id="ProtNLM"/>
    </source>
</evidence>
<protein>
    <recommendedName>
        <fullName evidence="3">Transposase (putative) YhgA-like domain-containing protein</fullName>
    </recommendedName>
</protein>
<dbReference type="RefSeq" id="WP_015807568.1">
    <property type="nucleotide sequence ID" value="NC_013061.1"/>
</dbReference>
<gene>
    <name evidence="1" type="ordered locus">Phep_1744</name>
</gene>
<name>C6XV88_PEDHD</name>
<dbReference type="EMBL" id="CP001681">
    <property type="protein sequence ID" value="ACU03954.1"/>
    <property type="molecule type" value="Genomic_DNA"/>
</dbReference>
<proteinExistence type="predicted"/>
<dbReference type="HOGENOM" id="CLU_1026320_0_0_10"/>
<dbReference type="KEGG" id="phe:Phep_1744"/>
<accession>C6XV88</accession>
<evidence type="ECO:0000313" key="1">
    <source>
        <dbReference type="EMBL" id="ACU03954.1"/>
    </source>
</evidence>
<sequence>MPEEINHPVQGSKYDKIFRENMHNILPGIIKHVLHLNVNTVEELADDVQFTKERKTDLLKKVRDNKGNRYVLHVEYQTDNYPEMAFRMAEYSIMLQRKHKLPVKQFVIYIGSAKANMATSITTKDFRFRYNLTELSAVNYKLFLKSDLVEEKMLAILSNLASESTESVLAQVVQEIETHTSTLEQGRYFRQLRILLQLRNLNKKAIKDMALVGKIFKEEKDILYRRGEIKGEIKGIEKGRYEEALEIALEMLVNKYPIEEIIKLTKLSKEEIQALQK</sequence>
<dbReference type="eggNOG" id="COG5464">
    <property type="taxonomic scope" value="Bacteria"/>
</dbReference>
<keyword evidence="2" id="KW-1185">Reference proteome</keyword>
<reference evidence="1 2" key="1">
    <citation type="journal article" date="2009" name="Stand. Genomic Sci.">
        <title>Complete genome sequence of Pedobacter heparinus type strain (HIM 762-3).</title>
        <authorList>
            <person name="Han C."/>
            <person name="Spring S."/>
            <person name="Lapidus A."/>
            <person name="Del Rio T.G."/>
            <person name="Tice H."/>
            <person name="Copeland A."/>
            <person name="Cheng J.F."/>
            <person name="Lucas S."/>
            <person name="Chen F."/>
            <person name="Nolan M."/>
            <person name="Bruce D."/>
            <person name="Goodwin L."/>
            <person name="Pitluck S."/>
            <person name="Ivanova N."/>
            <person name="Mavromatis K."/>
            <person name="Mikhailova N."/>
            <person name="Pati A."/>
            <person name="Chen A."/>
            <person name="Palaniappan K."/>
            <person name="Land M."/>
            <person name="Hauser L."/>
            <person name="Chang Y.J."/>
            <person name="Jeffries C.C."/>
            <person name="Saunders E."/>
            <person name="Chertkov O."/>
            <person name="Brettin T."/>
            <person name="Goker M."/>
            <person name="Rohde M."/>
            <person name="Bristow J."/>
            <person name="Eisen J.A."/>
            <person name="Markowitz V."/>
            <person name="Hugenholtz P."/>
            <person name="Kyrpides N.C."/>
            <person name="Klenk H.P."/>
            <person name="Detter J.C."/>
        </authorList>
    </citation>
    <scope>NUCLEOTIDE SEQUENCE [LARGE SCALE GENOMIC DNA]</scope>
    <source>
        <strain evidence="2">ATCC 13125 / DSM 2366 / CIP 104194 / JCM 7457 / NBRC 12017 / NCIMB 9290 / NRRL B-14731 / HIM 762-3</strain>
    </source>
</reference>
<evidence type="ECO:0000313" key="2">
    <source>
        <dbReference type="Proteomes" id="UP000000852"/>
    </source>
</evidence>
<organism evidence="1 2">
    <name type="scientific">Pedobacter heparinus (strain ATCC 13125 / DSM 2366 / CIP 104194 / JCM 7457 / NBRC 12017 / NCIMB 9290 / NRRL B-14731 / HIM 762-3)</name>
    <dbReference type="NCBI Taxonomy" id="485917"/>
    <lineage>
        <taxon>Bacteria</taxon>
        <taxon>Pseudomonadati</taxon>
        <taxon>Bacteroidota</taxon>
        <taxon>Sphingobacteriia</taxon>
        <taxon>Sphingobacteriales</taxon>
        <taxon>Sphingobacteriaceae</taxon>
        <taxon>Pedobacter</taxon>
    </lineage>
</organism>